<sequence length="622" mass="72724">MNDKKKKKHWERSRQEFMEFTREQRQAIETGAEKALVVAGPGSGKTTVLTERLCTLLERGVPAEKILLLSFTRASSKEMEERFFRKMGIRAGRPRFSTIHALCFSLLREDLGYKKEDLVNLYEKMDWLSQYYLEKGILREEVQELLPGLIAQISYFKSIGERERIAYLQKEKQEDFLALYHFYEESRKKRGKLDFEDLLLEVLRILMEKGDLAKAWQSRFSHILVDEFQDLSLVQYEIIKSLAKSPNALFVVGDEDQSIYGFRGASPGILLSFTRDYPNCERIFLSDNFRSYREIVELSKRLIGKNKERFQKKLQGRQGSGGKAKYYALATGKEEAKLLVQHIEEAKEEGCPLEEVAILCRSRKQIPALLPLFMERGIPYSLTEEVQNVFQHFVGKDILAYLRLTINKESRGELLQILNKPYRGLLREKIQREESPFSDLKKAYRGRKEERALLLLEAQLQKMQELPVQERILFIRKDMGYEQYLESFAKKKNRDFEELQSLLEELTAMAEQTEGVEAFFRFVEKFNADCLQRQKEESGEGVRIMTYHGAKGLEFDEVFLPDCIEGIIPDGRAKTQEELEEERRSFYVALTRARKKIHIYVTKERYSKKVKPSRFIPELLGG</sequence>
<keyword evidence="2 11" id="KW-0547">Nucleotide-binding</keyword>
<dbReference type="Gene3D" id="1.10.486.10">
    <property type="entry name" value="PCRA, domain 4"/>
    <property type="match status" value="1"/>
</dbReference>
<evidence type="ECO:0000256" key="7">
    <source>
        <dbReference type="ARBA" id="ARBA00023235"/>
    </source>
</evidence>
<dbReference type="AlphaFoldDB" id="C2L1F3"/>
<comment type="similarity">
    <text evidence="1">Belongs to the helicase family. UvrD subfamily.</text>
</comment>
<dbReference type="EC" id="5.6.2.4" evidence="9"/>
<accession>C2L1F3</accession>
<dbReference type="GO" id="GO:0003677">
    <property type="term" value="F:DNA binding"/>
    <property type="evidence" value="ECO:0007669"/>
    <property type="project" value="UniProtKB-KW"/>
</dbReference>
<evidence type="ECO:0000256" key="6">
    <source>
        <dbReference type="ARBA" id="ARBA00023125"/>
    </source>
</evidence>
<feature type="domain" description="UvrD-like helicase C-terminal" evidence="14">
    <location>
        <begin position="293"/>
        <end position="552"/>
    </location>
</feature>
<evidence type="ECO:0000313" key="16">
    <source>
        <dbReference type="Proteomes" id="UP000004121"/>
    </source>
</evidence>
<dbReference type="CDD" id="cd17932">
    <property type="entry name" value="DEXQc_UvrD"/>
    <property type="match status" value="1"/>
</dbReference>
<feature type="coiled-coil region" evidence="12">
    <location>
        <begin position="489"/>
        <end position="516"/>
    </location>
</feature>
<evidence type="ECO:0000256" key="8">
    <source>
        <dbReference type="ARBA" id="ARBA00034617"/>
    </source>
</evidence>
<dbReference type="PANTHER" id="PTHR11070">
    <property type="entry name" value="UVRD / RECB / PCRA DNA HELICASE FAMILY MEMBER"/>
    <property type="match status" value="1"/>
</dbReference>
<proteinExistence type="inferred from homology"/>
<keyword evidence="6" id="KW-0238">DNA-binding</keyword>
<comment type="catalytic activity">
    <reaction evidence="10">
        <text>ATP + H2O = ADP + phosphate + H(+)</text>
        <dbReference type="Rhea" id="RHEA:13065"/>
        <dbReference type="ChEBI" id="CHEBI:15377"/>
        <dbReference type="ChEBI" id="CHEBI:15378"/>
        <dbReference type="ChEBI" id="CHEBI:30616"/>
        <dbReference type="ChEBI" id="CHEBI:43474"/>
        <dbReference type="ChEBI" id="CHEBI:456216"/>
        <dbReference type="EC" id="5.6.2.4"/>
    </reaction>
</comment>
<dbReference type="eggNOG" id="COG0210">
    <property type="taxonomic scope" value="Bacteria"/>
</dbReference>
<evidence type="ECO:0000259" key="14">
    <source>
        <dbReference type="PROSITE" id="PS51217"/>
    </source>
</evidence>
<dbReference type="Gene3D" id="3.40.50.300">
    <property type="entry name" value="P-loop containing nucleotide triphosphate hydrolases"/>
    <property type="match status" value="2"/>
</dbReference>
<keyword evidence="4 11" id="KW-0347">Helicase</keyword>
<dbReference type="HOGENOM" id="CLU_004585_6_1_9"/>
<keyword evidence="16" id="KW-1185">Reference proteome</keyword>
<feature type="binding site" evidence="11">
    <location>
        <begin position="39"/>
        <end position="46"/>
    </location>
    <ligand>
        <name>ATP</name>
        <dbReference type="ChEBI" id="CHEBI:30616"/>
    </ligand>
</feature>
<dbReference type="PANTHER" id="PTHR11070:SF2">
    <property type="entry name" value="ATP-DEPENDENT DNA HELICASE SRS2"/>
    <property type="match status" value="1"/>
</dbReference>
<dbReference type="GO" id="GO:0000725">
    <property type="term" value="P:recombinational repair"/>
    <property type="evidence" value="ECO:0007669"/>
    <property type="project" value="TreeGrafter"/>
</dbReference>
<dbReference type="Proteomes" id="UP000004121">
    <property type="component" value="Unassembled WGS sequence"/>
</dbReference>
<evidence type="ECO:0000256" key="1">
    <source>
        <dbReference type="ARBA" id="ARBA00009922"/>
    </source>
</evidence>
<keyword evidence="12" id="KW-0175">Coiled coil</keyword>
<evidence type="ECO:0000259" key="13">
    <source>
        <dbReference type="PROSITE" id="PS51198"/>
    </source>
</evidence>
<dbReference type="InParanoid" id="C2L1F3"/>
<dbReference type="GO" id="GO:0043138">
    <property type="term" value="F:3'-5' DNA helicase activity"/>
    <property type="evidence" value="ECO:0007669"/>
    <property type="project" value="UniProtKB-EC"/>
</dbReference>
<dbReference type="InterPro" id="IPR013986">
    <property type="entry name" value="DExx_box_DNA_helicase_dom_sf"/>
</dbReference>
<evidence type="ECO:0000256" key="10">
    <source>
        <dbReference type="ARBA" id="ARBA00048988"/>
    </source>
</evidence>
<keyword evidence="5 11" id="KW-0067">ATP-binding</keyword>
<evidence type="ECO:0000256" key="12">
    <source>
        <dbReference type="SAM" id="Coils"/>
    </source>
</evidence>
<evidence type="ECO:0000256" key="9">
    <source>
        <dbReference type="ARBA" id="ARBA00034808"/>
    </source>
</evidence>
<evidence type="ECO:0000313" key="15">
    <source>
        <dbReference type="EMBL" id="EEJ50139.1"/>
    </source>
</evidence>
<dbReference type="Gene3D" id="1.10.10.160">
    <property type="match status" value="1"/>
</dbReference>
<dbReference type="InterPro" id="IPR000212">
    <property type="entry name" value="DNA_helicase_UvrD/REP"/>
</dbReference>
<evidence type="ECO:0000256" key="11">
    <source>
        <dbReference type="PROSITE-ProRule" id="PRU00560"/>
    </source>
</evidence>
<dbReference type="InterPro" id="IPR027417">
    <property type="entry name" value="P-loop_NTPase"/>
</dbReference>
<dbReference type="SUPFAM" id="SSF52540">
    <property type="entry name" value="P-loop containing nucleoside triphosphate hydrolases"/>
    <property type="match status" value="1"/>
</dbReference>
<keyword evidence="3 11" id="KW-0378">Hydrolase</keyword>
<comment type="caution">
    <text evidence="15">The sequence shown here is derived from an EMBL/GenBank/DDBJ whole genome shotgun (WGS) entry which is preliminary data.</text>
</comment>
<dbReference type="InterPro" id="IPR014017">
    <property type="entry name" value="DNA_helicase_UvrD-like_C"/>
</dbReference>
<dbReference type="STRING" id="585501.HMPREF6123_2572"/>
<reference evidence="15 16" key="1">
    <citation type="submission" date="2009-04" db="EMBL/GenBank/DDBJ databases">
        <authorList>
            <person name="Qin X."/>
            <person name="Bachman B."/>
            <person name="Battles P."/>
            <person name="Bell A."/>
            <person name="Bess C."/>
            <person name="Bickham C."/>
            <person name="Chaboub L."/>
            <person name="Chen D."/>
            <person name="Coyle M."/>
            <person name="Deiros D.R."/>
            <person name="Dinh H."/>
            <person name="Forbes L."/>
            <person name="Fowler G."/>
            <person name="Francisco L."/>
            <person name="Fu Q."/>
            <person name="Gubbala S."/>
            <person name="Hale W."/>
            <person name="Han Y."/>
            <person name="Hemphill L."/>
            <person name="Highlander S.K."/>
            <person name="Hirani K."/>
            <person name="Hogues M."/>
            <person name="Jackson L."/>
            <person name="Jakkamsetti A."/>
            <person name="Javaid M."/>
            <person name="Jiang H."/>
            <person name="Korchina V."/>
            <person name="Kovar C."/>
            <person name="Lara F."/>
            <person name="Lee S."/>
            <person name="Mata R."/>
            <person name="Mathew T."/>
            <person name="Moen C."/>
            <person name="Morales K."/>
            <person name="Munidasa M."/>
            <person name="Nazareth L."/>
            <person name="Ngo R."/>
            <person name="Nguyen L."/>
            <person name="Okwuonu G."/>
            <person name="Ongeri F."/>
            <person name="Patil S."/>
            <person name="Petrosino J."/>
            <person name="Pham C."/>
            <person name="Pham P."/>
            <person name="Pu L.-L."/>
            <person name="Puazo M."/>
            <person name="Raj R."/>
            <person name="Reid J."/>
            <person name="Rouhana J."/>
            <person name="Saada N."/>
            <person name="Shang Y."/>
            <person name="Simmons D."/>
            <person name="Thornton R."/>
            <person name="Warren J."/>
            <person name="Weissenberger G."/>
            <person name="Zhang J."/>
            <person name="Zhang L."/>
            <person name="Zhou C."/>
            <person name="Zhu D."/>
            <person name="Muzny D."/>
            <person name="Worley K."/>
            <person name="Gibbs R."/>
        </authorList>
    </citation>
    <scope>NUCLEOTIDE SEQUENCE [LARGE SCALE GENOMIC DNA]</scope>
    <source>
        <strain evidence="15 16">F0268</strain>
    </source>
</reference>
<evidence type="ECO:0000256" key="2">
    <source>
        <dbReference type="ARBA" id="ARBA00022741"/>
    </source>
</evidence>
<dbReference type="PROSITE" id="PS51217">
    <property type="entry name" value="UVRD_HELICASE_CTER"/>
    <property type="match status" value="1"/>
</dbReference>
<dbReference type="Pfam" id="PF13361">
    <property type="entry name" value="UvrD_C"/>
    <property type="match status" value="1"/>
</dbReference>
<comment type="catalytic activity">
    <reaction evidence="8">
        <text>Couples ATP hydrolysis with the unwinding of duplex DNA by translocating in the 3'-5' direction.</text>
        <dbReference type="EC" id="5.6.2.4"/>
    </reaction>
</comment>
<protein>
    <recommendedName>
        <fullName evidence="9">DNA 3'-5' helicase</fullName>
        <ecNumber evidence="9">5.6.2.4</ecNumber>
    </recommendedName>
</protein>
<dbReference type="InterPro" id="IPR014016">
    <property type="entry name" value="UvrD-like_ATP-bd"/>
</dbReference>
<dbReference type="EMBL" id="ACKX01000243">
    <property type="protein sequence ID" value="EEJ50139.1"/>
    <property type="molecule type" value="Genomic_DNA"/>
</dbReference>
<dbReference type="Pfam" id="PF00580">
    <property type="entry name" value="UvrD-helicase"/>
    <property type="match status" value="1"/>
</dbReference>
<evidence type="ECO:0000256" key="4">
    <source>
        <dbReference type="ARBA" id="ARBA00022806"/>
    </source>
</evidence>
<name>C2L1F3_9FIRM</name>
<dbReference type="GO" id="GO:0016887">
    <property type="term" value="F:ATP hydrolysis activity"/>
    <property type="evidence" value="ECO:0007669"/>
    <property type="project" value="RHEA"/>
</dbReference>
<keyword evidence="7" id="KW-0413">Isomerase</keyword>
<evidence type="ECO:0000256" key="5">
    <source>
        <dbReference type="ARBA" id="ARBA00022840"/>
    </source>
</evidence>
<feature type="domain" description="UvrD-like helicase ATP-binding" evidence="13">
    <location>
        <begin position="18"/>
        <end position="292"/>
    </location>
</feature>
<gene>
    <name evidence="15" type="ORF">HMPREF6123_2572</name>
</gene>
<organism evidence="15 16">
    <name type="scientific">Oribacterium sinus F0268</name>
    <dbReference type="NCBI Taxonomy" id="585501"/>
    <lineage>
        <taxon>Bacteria</taxon>
        <taxon>Bacillati</taxon>
        <taxon>Bacillota</taxon>
        <taxon>Clostridia</taxon>
        <taxon>Lachnospirales</taxon>
        <taxon>Lachnospiraceae</taxon>
        <taxon>Oribacterium</taxon>
    </lineage>
</organism>
<dbReference type="GO" id="GO:0005524">
    <property type="term" value="F:ATP binding"/>
    <property type="evidence" value="ECO:0007669"/>
    <property type="project" value="UniProtKB-UniRule"/>
</dbReference>
<dbReference type="PROSITE" id="PS51198">
    <property type="entry name" value="UVRD_HELICASE_ATP_BIND"/>
    <property type="match status" value="1"/>
</dbReference>
<evidence type="ECO:0000256" key="3">
    <source>
        <dbReference type="ARBA" id="ARBA00022801"/>
    </source>
</evidence>